<evidence type="ECO:0000313" key="2">
    <source>
        <dbReference type="Proteomes" id="UP000251800"/>
    </source>
</evidence>
<dbReference type="EMBL" id="QEQK01000016">
    <property type="protein sequence ID" value="PWN54895.1"/>
    <property type="molecule type" value="Genomic_DNA"/>
</dbReference>
<proteinExistence type="predicted"/>
<gene>
    <name evidence="1" type="ORF">DEH80_14980</name>
</gene>
<reference evidence="1 2" key="1">
    <citation type="submission" date="2018-05" db="EMBL/GenBank/DDBJ databases">
        <title>Abyssibacter profundi OUC007T gen. nov., sp. nov, a marine bacterium isolated from seawater of the Mariana Trench.</title>
        <authorList>
            <person name="Zhou S."/>
        </authorList>
    </citation>
    <scope>NUCLEOTIDE SEQUENCE [LARGE SCALE GENOMIC DNA]</scope>
    <source>
        <strain evidence="1 2">OUC007</strain>
    </source>
</reference>
<keyword evidence="2" id="KW-1185">Reference proteome</keyword>
<comment type="caution">
    <text evidence="1">The sequence shown here is derived from an EMBL/GenBank/DDBJ whole genome shotgun (WGS) entry which is preliminary data.</text>
</comment>
<accession>A0A383XQJ1</accession>
<dbReference type="AlphaFoldDB" id="A0A383XQJ1"/>
<name>A0A383XQJ1_9GAMM</name>
<sequence length="200" mass="22219">MGTGGPDTVTQTMQIDTGEITVWPENLAIDLVHTSPTIGRIRFLDQARYHEALFEALAEAEEDRSRSAPRAGGHARIEEFDAWDTPEAELLRLRAVKFCRALMNTDAIALQTADVLVVRRGQQIPAYQPERCVASLTYVLSGDTRFLFQHSSLGQHRFLVPEDTRPGDCFAAPNDMVLSVPPVASQVPLMLVSFGFRRLP</sequence>
<evidence type="ECO:0000313" key="1">
    <source>
        <dbReference type="EMBL" id="PWN54895.1"/>
    </source>
</evidence>
<organism evidence="1 2">
    <name type="scientific">Abyssibacter profundi</name>
    <dbReference type="NCBI Taxonomy" id="2182787"/>
    <lineage>
        <taxon>Bacteria</taxon>
        <taxon>Pseudomonadati</taxon>
        <taxon>Pseudomonadota</taxon>
        <taxon>Gammaproteobacteria</taxon>
        <taxon>Chromatiales</taxon>
        <taxon>Oceanococcaceae</taxon>
        <taxon>Abyssibacter</taxon>
    </lineage>
</organism>
<protein>
    <submittedName>
        <fullName evidence="1">Uncharacterized protein</fullName>
    </submittedName>
</protein>
<dbReference type="Proteomes" id="UP000251800">
    <property type="component" value="Unassembled WGS sequence"/>
</dbReference>